<dbReference type="AlphaFoldDB" id="A0AAZ1XB11"/>
<protein>
    <submittedName>
        <fullName evidence="2">Uncharacterized protein</fullName>
    </submittedName>
</protein>
<reference evidence="2" key="2">
    <citation type="submission" date="2025-08" db="UniProtKB">
        <authorList>
            <consortium name="Ensembl"/>
        </authorList>
    </citation>
    <scope>IDENTIFICATION</scope>
</reference>
<organism evidence="2 3">
    <name type="scientific">Oreochromis aureus</name>
    <name type="common">Israeli tilapia</name>
    <name type="synonym">Chromis aureus</name>
    <dbReference type="NCBI Taxonomy" id="47969"/>
    <lineage>
        <taxon>Eukaryota</taxon>
        <taxon>Metazoa</taxon>
        <taxon>Chordata</taxon>
        <taxon>Craniata</taxon>
        <taxon>Vertebrata</taxon>
        <taxon>Euteleostomi</taxon>
        <taxon>Actinopterygii</taxon>
        <taxon>Neopterygii</taxon>
        <taxon>Teleostei</taxon>
        <taxon>Neoteleostei</taxon>
        <taxon>Acanthomorphata</taxon>
        <taxon>Ovalentaria</taxon>
        <taxon>Cichlomorphae</taxon>
        <taxon>Cichliformes</taxon>
        <taxon>Cichlidae</taxon>
        <taxon>African cichlids</taxon>
        <taxon>Pseudocrenilabrinae</taxon>
        <taxon>Oreochromini</taxon>
        <taxon>Oreochromis</taxon>
    </lineage>
</organism>
<reference evidence="3" key="1">
    <citation type="submission" date="2020-03" db="EMBL/GenBank/DDBJ databases">
        <title>Evolution of repeat sequences and sex chromosomes of tilapia species revealed by chromosome-level genomes.</title>
        <authorList>
            <person name="Xu L."/>
            <person name="Tao W."/>
            <person name="Wang D."/>
            <person name="Zhou Q."/>
        </authorList>
    </citation>
    <scope>NUCLEOTIDE SEQUENCE [LARGE SCALE GENOMIC DNA]</scope>
    <source>
        <strain evidence="3">Israel</strain>
    </source>
</reference>
<keyword evidence="3" id="KW-1185">Reference proteome</keyword>
<accession>A0AAZ1XB11</accession>
<feature type="compositionally biased region" description="Low complexity" evidence="1">
    <location>
        <begin position="20"/>
        <end position="30"/>
    </location>
</feature>
<reference evidence="2" key="3">
    <citation type="submission" date="2025-09" db="UniProtKB">
        <authorList>
            <consortium name="Ensembl"/>
        </authorList>
    </citation>
    <scope>IDENTIFICATION</scope>
</reference>
<name>A0AAZ1XB11_OREAU</name>
<dbReference type="Proteomes" id="UP000472276">
    <property type="component" value="Unassembled WGS sequence"/>
</dbReference>
<feature type="region of interest" description="Disordered" evidence="1">
    <location>
        <begin position="1"/>
        <end position="125"/>
    </location>
</feature>
<feature type="compositionally biased region" description="Low complexity" evidence="1">
    <location>
        <begin position="101"/>
        <end position="110"/>
    </location>
</feature>
<evidence type="ECO:0000256" key="1">
    <source>
        <dbReference type="SAM" id="MobiDB-lite"/>
    </source>
</evidence>
<evidence type="ECO:0000313" key="2">
    <source>
        <dbReference type="Ensembl" id="ENSOABP00000064819.1"/>
    </source>
</evidence>
<evidence type="ECO:0000313" key="3">
    <source>
        <dbReference type="Proteomes" id="UP000472276"/>
    </source>
</evidence>
<sequence length="275" mass="29691">ADTRSESPLGSPPRDPPGTPLAGTPTGTAAEVIREKGPALAQSRRQPPPTTSPPAAAFPRWAADTARENPRQTTREAPETRAPRGGPHRAPGGRREEGDGATAPQRARASPAPPHTPARPTQPLEPILIPVTDLTCRLPLLPCSNMPEAVHLGDLLRIWVRSGVRLTPSPRIFKGQRELTDAEPRRFQGTGPYLGRTHSRAPALHKEKRTLPGPASFSGFSGFAYALSRLAPARLSPHLQTGRCARPLGPGSHLSWRASPHFHCAWVSWRPLTRC</sequence>
<proteinExistence type="predicted"/>
<feature type="compositionally biased region" description="Basic and acidic residues" evidence="1">
    <location>
        <begin position="65"/>
        <end position="82"/>
    </location>
</feature>
<dbReference type="Ensembl" id="ENSOABT00000065101.1">
    <property type="protein sequence ID" value="ENSOABP00000064819.1"/>
    <property type="gene ID" value="ENSOABG00000034782.1"/>
</dbReference>
<feature type="compositionally biased region" description="Pro residues" evidence="1">
    <location>
        <begin position="10"/>
        <end position="19"/>
    </location>
</feature>